<dbReference type="GeneID" id="75832020"/>
<feature type="domain" description="Transcriptional coactivator p15 (PC4) C-terminal" evidence="8">
    <location>
        <begin position="48"/>
        <end position="99"/>
    </location>
</feature>
<evidence type="ECO:0000256" key="7">
    <source>
        <dbReference type="SAM" id="MobiDB-lite"/>
    </source>
</evidence>
<evidence type="ECO:0000256" key="4">
    <source>
        <dbReference type="ARBA" id="ARBA00023125"/>
    </source>
</evidence>
<evidence type="ECO:0000256" key="1">
    <source>
        <dbReference type="ARBA" id="ARBA00004123"/>
    </source>
</evidence>
<dbReference type="InterPro" id="IPR009044">
    <property type="entry name" value="ssDNA-bd_transcriptional_reg"/>
</dbReference>
<evidence type="ECO:0000313" key="10">
    <source>
        <dbReference type="Proteomes" id="UP001055219"/>
    </source>
</evidence>
<evidence type="ECO:0000256" key="3">
    <source>
        <dbReference type="ARBA" id="ARBA00023015"/>
    </source>
</evidence>
<evidence type="ECO:0000256" key="2">
    <source>
        <dbReference type="ARBA" id="ARBA00009001"/>
    </source>
</evidence>
<dbReference type="SUPFAM" id="SSF54447">
    <property type="entry name" value="ssDNA-binding transcriptional regulator domain"/>
    <property type="match status" value="1"/>
</dbReference>
<dbReference type="RefSeq" id="XP_051364364.1">
    <property type="nucleotide sequence ID" value="XM_051503967.1"/>
</dbReference>
<comment type="similarity">
    <text evidence="2">Belongs to the transcriptional coactivator PC4 family.</text>
</comment>
<protein>
    <recommendedName>
        <fullName evidence="8">Transcriptional coactivator p15 (PC4) C-terminal domain-containing protein</fullName>
    </recommendedName>
</protein>
<reference evidence="9" key="1">
    <citation type="journal article" date="2021" name="J Fungi (Basel)">
        <title>Genomic and Metabolomic Analyses of the Marine Fungus Emericellopsis cladophorae: Insights into Saltwater Adaptability Mechanisms and Its Biosynthetic Potential.</title>
        <authorList>
            <person name="Goncalves M.F.M."/>
            <person name="Hilario S."/>
            <person name="Van de Peer Y."/>
            <person name="Esteves A.C."/>
            <person name="Alves A."/>
        </authorList>
    </citation>
    <scope>NUCLEOTIDE SEQUENCE</scope>
    <source>
        <strain evidence="9">MUM 19.33</strain>
    </source>
</reference>
<feature type="region of interest" description="Disordered" evidence="7">
    <location>
        <begin position="115"/>
        <end position="150"/>
    </location>
</feature>
<accession>A0A9P9Y4K7</accession>
<keyword evidence="3" id="KW-0805">Transcription regulation</keyword>
<dbReference type="Gene3D" id="2.30.31.10">
    <property type="entry name" value="Transcriptional Coactivator Pc4, Chain A"/>
    <property type="match status" value="1"/>
</dbReference>
<dbReference type="InterPro" id="IPR003173">
    <property type="entry name" value="PC4_C"/>
</dbReference>
<evidence type="ECO:0000256" key="6">
    <source>
        <dbReference type="ARBA" id="ARBA00023242"/>
    </source>
</evidence>
<gene>
    <name evidence="9" type="ORF">J7T54_005537</name>
</gene>
<dbReference type="GO" id="GO:0060261">
    <property type="term" value="P:positive regulation of transcription initiation by RNA polymerase II"/>
    <property type="evidence" value="ECO:0007669"/>
    <property type="project" value="InterPro"/>
</dbReference>
<dbReference type="EMBL" id="JAGIXG020000007">
    <property type="protein sequence ID" value="KAI6783508.1"/>
    <property type="molecule type" value="Genomic_DNA"/>
</dbReference>
<dbReference type="OrthoDB" id="2505440at2759"/>
<dbReference type="Pfam" id="PF02229">
    <property type="entry name" value="PC4"/>
    <property type="match status" value="1"/>
</dbReference>
<name>A0A9P9Y4K7_9HYPO</name>
<evidence type="ECO:0000313" key="9">
    <source>
        <dbReference type="EMBL" id="KAI6783508.1"/>
    </source>
</evidence>
<dbReference type="PANTHER" id="PTHR13215">
    <property type="entry name" value="RNA POLYMERASE II TRANSCRIPTIONAL COACTIVATOR"/>
    <property type="match status" value="1"/>
</dbReference>
<keyword evidence="5" id="KW-0804">Transcription</keyword>
<reference evidence="9" key="2">
    <citation type="submission" date="2022-07" db="EMBL/GenBank/DDBJ databases">
        <authorList>
            <person name="Goncalves M.F.M."/>
            <person name="Hilario S."/>
            <person name="Van De Peer Y."/>
            <person name="Esteves A.C."/>
            <person name="Alves A."/>
        </authorList>
    </citation>
    <scope>NUCLEOTIDE SEQUENCE</scope>
    <source>
        <strain evidence="9">MUM 19.33</strain>
    </source>
</reference>
<dbReference type="GO" id="GO:0003677">
    <property type="term" value="F:DNA binding"/>
    <property type="evidence" value="ECO:0007669"/>
    <property type="project" value="UniProtKB-KW"/>
</dbReference>
<dbReference type="AlphaFoldDB" id="A0A9P9Y4K7"/>
<proteinExistence type="inferred from homology"/>
<sequence>MAPSRKRGADSIEDSEVSVNSPPAGKKSKSAAAAAQPAGKDDDGHPYWDLSGKRRVGVSEFKNTNFVNIREYYEKDGKHLPGKKGISLSVEQYTALLKAIPGINAALRERGHTIKEDAEMDDAPVVAAPAKTKSAKDKANIDATSDEDSS</sequence>
<dbReference type="Proteomes" id="UP001055219">
    <property type="component" value="Unassembled WGS sequence"/>
</dbReference>
<dbReference type="GO" id="GO:0003713">
    <property type="term" value="F:transcription coactivator activity"/>
    <property type="evidence" value="ECO:0007669"/>
    <property type="project" value="InterPro"/>
</dbReference>
<feature type="region of interest" description="Disordered" evidence="7">
    <location>
        <begin position="1"/>
        <end position="51"/>
    </location>
</feature>
<evidence type="ECO:0000259" key="8">
    <source>
        <dbReference type="Pfam" id="PF02229"/>
    </source>
</evidence>
<keyword evidence="4" id="KW-0238">DNA-binding</keyword>
<evidence type="ECO:0000256" key="5">
    <source>
        <dbReference type="ARBA" id="ARBA00023163"/>
    </source>
</evidence>
<comment type="subcellular location">
    <subcellularLocation>
        <location evidence="1">Nucleus</location>
    </subcellularLocation>
</comment>
<keyword evidence="10" id="KW-1185">Reference proteome</keyword>
<comment type="caution">
    <text evidence="9">The sequence shown here is derived from an EMBL/GenBank/DDBJ whole genome shotgun (WGS) entry which is preliminary data.</text>
</comment>
<feature type="compositionally biased region" description="Low complexity" evidence="7">
    <location>
        <begin position="21"/>
        <end position="38"/>
    </location>
</feature>
<dbReference type="GO" id="GO:0005634">
    <property type="term" value="C:nucleus"/>
    <property type="evidence" value="ECO:0007669"/>
    <property type="project" value="UniProtKB-SubCell"/>
</dbReference>
<keyword evidence="6" id="KW-0539">Nucleus</keyword>
<dbReference type="InterPro" id="IPR045125">
    <property type="entry name" value="Sub1/Tcp4-like"/>
</dbReference>
<organism evidence="9 10">
    <name type="scientific">Emericellopsis cladophorae</name>
    <dbReference type="NCBI Taxonomy" id="2686198"/>
    <lineage>
        <taxon>Eukaryota</taxon>
        <taxon>Fungi</taxon>
        <taxon>Dikarya</taxon>
        <taxon>Ascomycota</taxon>
        <taxon>Pezizomycotina</taxon>
        <taxon>Sordariomycetes</taxon>
        <taxon>Hypocreomycetidae</taxon>
        <taxon>Hypocreales</taxon>
        <taxon>Bionectriaceae</taxon>
        <taxon>Emericellopsis</taxon>
    </lineage>
</organism>